<dbReference type="GO" id="GO:0140098">
    <property type="term" value="F:catalytic activity, acting on RNA"/>
    <property type="evidence" value="ECO:0007669"/>
    <property type="project" value="UniProtKB-ARBA"/>
</dbReference>
<evidence type="ECO:0000256" key="3">
    <source>
        <dbReference type="ARBA" id="ARBA00033164"/>
    </source>
</evidence>
<dbReference type="Proteomes" id="UP000216411">
    <property type="component" value="Unassembled WGS sequence"/>
</dbReference>
<accession>A0A371J6T2</accession>
<dbReference type="RefSeq" id="WP_094377746.1">
    <property type="nucleotide sequence ID" value="NZ_NOKA02000084.1"/>
</dbReference>
<dbReference type="GO" id="GO:0009982">
    <property type="term" value="F:pseudouridine synthase activity"/>
    <property type="evidence" value="ECO:0007669"/>
    <property type="project" value="InterPro"/>
</dbReference>
<dbReference type="OrthoDB" id="9773999at2"/>
<dbReference type="InterPro" id="IPR006145">
    <property type="entry name" value="PsdUridine_synth_RsuA/RluA"/>
</dbReference>
<comment type="catalytic activity">
    <reaction evidence="1">
        <text>a uridine in RNA = a pseudouridine in RNA</text>
        <dbReference type="Rhea" id="RHEA:48348"/>
        <dbReference type="Rhea" id="RHEA-COMP:12068"/>
        <dbReference type="Rhea" id="RHEA-COMP:12069"/>
        <dbReference type="ChEBI" id="CHEBI:65314"/>
        <dbReference type="ChEBI" id="CHEBI:65315"/>
    </reaction>
</comment>
<proteinExistence type="predicted"/>
<reference evidence="5 6" key="1">
    <citation type="journal article" date="2017" name="Genome Announc.">
        <title>Draft Genome Sequence of a Sporulating and Motile Strain of Lachnotalea glycerini Isolated from Water in Quebec City, Canada.</title>
        <authorList>
            <person name="Maheux A.F."/>
            <person name="Boudreau D.K."/>
            <person name="Berube E."/>
            <person name="Boissinot M."/>
            <person name="Raymond F."/>
            <person name="Brodeur S."/>
            <person name="Corbeil J."/>
            <person name="Isabel S."/>
            <person name="Omar R.F."/>
            <person name="Bergeron M.G."/>
        </authorList>
    </citation>
    <scope>NUCLEOTIDE SEQUENCE [LARGE SCALE GENOMIC DNA]</scope>
    <source>
        <strain evidence="5 6">CCRI-19302</strain>
    </source>
</reference>
<feature type="domain" description="Pseudouridine synthase RsuA/RluA-like" evidence="4">
    <location>
        <begin position="11"/>
        <end position="163"/>
    </location>
</feature>
<dbReference type="Pfam" id="PF00849">
    <property type="entry name" value="PseudoU_synth_2"/>
    <property type="match status" value="1"/>
</dbReference>
<dbReference type="CDD" id="cd02869">
    <property type="entry name" value="PseudoU_synth_RluA_like"/>
    <property type="match status" value="1"/>
</dbReference>
<dbReference type="GO" id="GO:0006396">
    <property type="term" value="P:RNA processing"/>
    <property type="evidence" value="ECO:0007669"/>
    <property type="project" value="UniProtKB-ARBA"/>
</dbReference>
<comment type="caution">
    <text evidence="5">The sequence shown here is derived from an EMBL/GenBank/DDBJ whole genome shotgun (WGS) entry which is preliminary data.</text>
</comment>
<name>A0A371J6T2_9FIRM</name>
<protein>
    <recommendedName>
        <fullName evidence="2">RNA pseudouridylate synthase</fullName>
    </recommendedName>
    <alternativeName>
        <fullName evidence="3">RNA-uridine isomerase</fullName>
    </alternativeName>
</protein>
<dbReference type="EMBL" id="NOKA02000084">
    <property type="protein sequence ID" value="RDY28472.1"/>
    <property type="molecule type" value="Genomic_DNA"/>
</dbReference>
<dbReference type="InterPro" id="IPR020103">
    <property type="entry name" value="PsdUridine_synth_cat_dom_sf"/>
</dbReference>
<dbReference type="PANTHER" id="PTHR21600">
    <property type="entry name" value="MITOCHONDRIAL RNA PSEUDOURIDINE SYNTHASE"/>
    <property type="match status" value="1"/>
</dbReference>
<dbReference type="InterPro" id="IPR050188">
    <property type="entry name" value="RluA_PseudoU_synthase"/>
</dbReference>
<dbReference type="Gene3D" id="3.30.2350.10">
    <property type="entry name" value="Pseudouridine synthase"/>
    <property type="match status" value="1"/>
</dbReference>
<gene>
    <name evidence="5" type="ORF">CG710_019570</name>
</gene>
<evidence type="ECO:0000256" key="1">
    <source>
        <dbReference type="ARBA" id="ARBA00000073"/>
    </source>
</evidence>
<sequence length="223" mass="25706">MNLNIIFEDNYVIICKKRKNMAVETAKIGEIDLVSQLRNYVKDKSGSSYIGVVHRLDQPVEGVMVFAKNPFAAAELSKQISQNKMKKFYLSVLCGKMDNKEEKLVDYLLKNGKTNTSSVVNKETKDAKKSELIYRVLNTIDNLSLAEIELITGRHHQIRVQMANAGFPLWGDVKYNQKFLNQRNVTPALCAYKLEFLHPKTKEKMIFKIEPEGDIFQIFNKYY</sequence>
<evidence type="ECO:0000256" key="2">
    <source>
        <dbReference type="ARBA" id="ARBA00031870"/>
    </source>
</evidence>
<dbReference type="SUPFAM" id="SSF55120">
    <property type="entry name" value="Pseudouridine synthase"/>
    <property type="match status" value="1"/>
</dbReference>
<evidence type="ECO:0000313" key="6">
    <source>
        <dbReference type="Proteomes" id="UP000216411"/>
    </source>
</evidence>
<organism evidence="5 6">
    <name type="scientific">Lachnotalea glycerini</name>
    <dbReference type="NCBI Taxonomy" id="1763509"/>
    <lineage>
        <taxon>Bacteria</taxon>
        <taxon>Bacillati</taxon>
        <taxon>Bacillota</taxon>
        <taxon>Clostridia</taxon>
        <taxon>Lachnospirales</taxon>
        <taxon>Lachnospiraceae</taxon>
        <taxon>Lachnotalea</taxon>
    </lineage>
</organism>
<evidence type="ECO:0000313" key="5">
    <source>
        <dbReference type="EMBL" id="RDY28472.1"/>
    </source>
</evidence>
<keyword evidence="6" id="KW-1185">Reference proteome</keyword>
<dbReference type="AlphaFoldDB" id="A0A371J6T2"/>
<dbReference type="GO" id="GO:0001522">
    <property type="term" value="P:pseudouridine synthesis"/>
    <property type="evidence" value="ECO:0007669"/>
    <property type="project" value="InterPro"/>
</dbReference>
<evidence type="ECO:0000259" key="4">
    <source>
        <dbReference type="Pfam" id="PF00849"/>
    </source>
</evidence>
<dbReference type="GO" id="GO:0003723">
    <property type="term" value="F:RNA binding"/>
    <property type="evidence" value="ECO:0007669"/>
    <property type="project" value="InterPro"/>
</dbReference>